<dbReference type="PANTHER" id="PTHR43861:SF1">
    <property type="entry name" value="TRANS-ACONITATE 2-METHYLTRANSFERASE"/>
    <property type="match status" value="1"/>
</dbReference>
<evidence type="ECO:0000256" key="2">
    <source>
        <dbReference type="ARBA" id="ARBA00022679"/>
    </source>
</evidence>
<dbReference type="RefSeq" id="WP_042977135.1">
    <property type="nucleotide sequence ID" value="NZ_JAGFPW010000007.1"/>
</dbReference>
<evidence type="ECO:0000313" key="6">
    <source>
        <dbReference type="Proteomes" id="UP000076442"/>
    </source>
</evidence>
<accession>A0A162UM54</accession>
<dbReference type="Proteomes" id="UP000665181">
    <property type="component" value="Unassembled WGS sequence"/>
</dbReference>
<evidence type="ECO:0000256" key="1">
    <source>
        <dbReference type="ARBA" id="ARBA00022603"/>
    </source>
</evidence>
<reference evidence="4 6" key="1">
    <citation type="submission" date="2015-09" db="EMBL/GenBank/DDBJ databases">
        <title>Spore heat resistance.</title>
        <authorList>
            <person name="Boekhorst J."/>
            <person name="Berendsen E.M."/>
            <person name="Wells-Bennik M.H."/>
            <person name="Kuipers O.P."/>
        </authorList>
    </citation>
    <scope>NUCLEOTIDE SEQUENCE [LARGE SCALE GENOMIC DNA]</scope>
    <source>
        <strain evidence="4 6">B4122</strain>
    </source>
</reference>
<evidence type="ECO:0000259" key="3">
    <source>
        <dbReference type="Pfam" id="PF13649"/>
    </source>
</evidence>
<dbReference type="GO" id="GO:0032259">
    <property type="term" value="P:methylation"/>
    <property type="evidence" value="ECO:0007669"/>
    <property type="project" value="UniProtKB-KW"/>
</dbReference>
<organism evidence="5 7">
    <name type="scientific">Bacillus subtilis</name>
    <dbReference type="NCBI Taxonomy" id="1423"/>
    <lineage>
        <taxon>Bacteria</taxon>
        <taxon>Bacillati</taxon>
        <taxon>Bacillota</taxon>
        <taxon>Bacilli</taxon>
        <taxon>Bacillales</taxon>
        <taxon>Bacillaceae</taxon>
        <taxon>Bacillus</taxon>
    </lineage>
</organism>
<dbReference type="CDD" id="cd02440">
    <property type="entry name" value="AdoMet_MTases"/>
    <property type="match status" value="1"/>
</dbReference>
<dbReference type="InterPro" id="IPR029063">
    <property type="entry name" value="SAM-dependent_MTases_sf"/>
</dbReference>
<keyword evidence="2 5" id="KW-0808">Transferase</keyword>
<evidence type="ECO:0000313" key="4">
    <source>
        <dbReference type="EMBL" id="KZD94216.1"/>
    </source>
</evidence>
<dbReference type="Pfam" id="PF13649">
    <property type="entry name" value="Methyltransf_25"/>
    <property type="match status" value="1"/>
</dbReference>
<dbReference type="AlphaFoldDB" id="A0A162UM54"/>
<reference evidence="5" key="2">
    <citation type="submission" date="2021-03" db="EMBL/GenBank/DDBJ databases">
        <title>Isolation of Bacillus subtilis from fermented food sample.</title>
        <authorList>
            <person name="Lakshmanan V."/>
            <person name="Athira K."/>
            <person name="Rajagopal K."/>
        </authorList>
    </citation>
    <scope>NUCLEOTIDE SEQUENCE</scope>
    <source>
        <strain evidence="5">S1</strain>
    </source>
</reference>
<evidence type="ECO:0000313" key="7">
    <source>
        <dbReference type="Proteomes" id="UP000665181"/>
    </source>
</evidence>
<dbReference type="SUPFAM" id="SSF53335">
    <property type="entry name" value="S-adenosyl-L-methionine-dependent methyltransferases"/>
    <property type="match status" value="1"/>
</dbReference>
<sequence>MINMLSRRFSRPKGVIGMIAGYIMAAENQTLNQWTINQLGITRGDSILEVGFGPGYCIEQMLKREKDVHLHGIDVSEAMLKLAARRVKPKGVRLIQGSIETFPLPASFYDKVISVNNYTIWNDQTKGIKQIYRALKPGGKAAITMQPREADASPEKTKSFGRQMIADFKAAGFEDIDIQFKNIKPELSVCATAKKPAT</sequence>
<evidence type="ECO:0000313" key="5">
    <source>
        <dbReference type="EMBL" id="MBO3794656.1"/>
    </source>
</evidence>
<gene>
    <name evidence="4" type="ORF">B4122_0912</name>
    <name evidence="5" type="ORF">J5227_10080</name>
</gene>
<dbReference type="GO" id="GO:0008168">
    <property type="term" value="F:methyltransferase activity"/>
    <property type="evidence" value="ECO:0007669"/>
    <property type="project" value="UniProtKB-KW"/>
</dbReference>
<feature type="domain" description="Methyltransferase" evidence="3">
    <location>
        <begin position="47"/>
        <end position="139"/>
    </location>
</feature>
<dbReference type="EMBL" id="JAGFPW010000007">
    <property type="protein sequence ID" value="MBO3794656.1"/>
    <property type="molecule type" value="Genomic_DNA"/>
</dbReference>
<dbReference type="InterPro" id="IPR041698">
    <property type="entry name" value="Methyltransf_25"/>
</dbReference>
<protein>
    <submittedName>
        <fullName evidence="5">Class I SAM-dependent methyltransferase</fullName>
    </submittedName>
</protein>
<name>A0A162UM54_BACIU</name>
<comment type="caution">
    <text evidence="5">The sequence shown here is derived from an EMBL/GenBank/DDBJ whole genome shotgun (WGS) entry which is preliminary data.</text>
</comment>
<dbReference type="Gene3D" id="3.40.50.150">
    <property type="entry name" value="Vaccinia Virus protein VP39"/>
    <property type="match status" value="1"/>
</dbReference>
<proteinExistence type="predicted"/>
<keyword evidence="1 5" id="KW-0489">Methyltransferase</keyword>
<dbReference type="PANTHER" id="PTHR43861">
    <property type="entry name" value="TRANS-ACONITATE 2-METHYLTRANSFERASE-RELATED"/>
    <property type="match status" value="1"/>
</dbReference>
<dbReference type="Proteomes" id="UP000076442">
    <property type="component" value="Unassembled WGS sequence"/>
</dbReference>
<dbReference type="EMBL" id="LJZV01000003">
    <property type="protein sequence ID" value="KZD94216.1"/>
    <property type="molecule type" value="Genomic_DNA"/>
</dbReference>